<evidence type="ECO:0000313" key="2">
    <source>
        <dbReference type="Proteomes" id="UP001449657"/>
    </source>
</evidence>
<keyword evidence="2" id="KW-1185">Reference proteome</keyword>
<dbReference type="EMBL" id="CP150096">
    <property type="protein sequence ID" value="WZN44281.1"/>
    <property type="molecule type" value="Genomic_DNA"/>
</dbReference>
<dbReference type="Gene3D" id="1.10.10.10">
    <property type="entry name" value="Winged helix-like DNA-binding domain superfamily/Winged helix DNA-binding domain"/>
    <property type="match status" value="1"/>
</dbReference>
<organism evidence="1 2">
    <name type="scientific">Chitinophaga caseinilytica</name>
    <dbReference type="NCBI Taxonomy" id="2267521"/>
    <lineage>
        <taxon>Bacteria</taxon>
        <taxon>Pseudomonadati</taxon>
        <taxon>Bacteroidota</taxon>
        <taxon>Chitinophagia</taxon>
        <taxon>Chitinophagales</taxon>
        <taxon>Chitinophagaceae</taxon>
        <taxon>Chitinophaga</taxon>
    </lineage>
</organism>
<dbReference type="SUPFAM" id="SSF88659">
    <property type="entry name" value="Sigma3 and sigma4 domains of RNA polymerase sigma factors"/>
    <property type="match status" value="1"/>
</dbReference>
<sequence>MHLQLNNLSDRELLLRFRKFREREAAGVLLDRYSHLLVAVCLPGLDERHPAETVFPELTGKLFDQLQHATGRVNEIMHGLVQQYFGKTRKAPPAAMRELESRVEHAGNNPIEKMALAAQLENALGRLIPEDMDLLNEFYLEHKPLQELARSRHIDSGQVRDRLKSIRQQVATYMKEAAYE</sequence>
<dbReference type="Proteomes" id="UP001449657">
    <property type="component" value="Chromosome"/>
</dbReference>
<gene>
    <name evidence="1" type="ORF">WJU22_15390</name>
</gene>
<dbReference type="InterPro" id="IPR013324">
    <property type="entry name" value="RNA_pol_sigma_r3/r4-like"/>
</dbReference>
<name>A0ABZ2YWJ4_9BACT</name>
<proteinExistence type="predicted"/>
<accession>A0ABZ2YWJ4</accession>
<dbReference type="InterPro" id="IPR036388">
    <property type="entry name" value="WH-like_DNA-bd_sf"/>
</dbReference>
<reference evidence="1 2" key="1">
    <citation type="submission" date="2024-03" db="EMBL/GenBank/DDBJ databases">
        <title>Chitinophaga caseinilytica sp. nov., a casein hydrolysing bacterium isolated from forest soil.</title>
        <authorList>
            <person name="Lee D.S."/>
            <person name="Han D.M."/>
            <person name="Baek J.H."/>
            <person name="Choi D.G."/>
            <person name="Jeon J.H."/>
            <person name="Jeon C.O."/>
        </authorList>
    </citation>
    <scope>NUCLEOTIDE SEQUENCE [LARGE SCALE GENOMIC DNA]</scope>
    <source>
        <strain evidence="1 2">KACC 19118</strain>
    </source>
</reference>
<dbReference type="RefSeq" id="WP_341839071.1">
    <property type="nucleotide sequence ID" value="NZ_CP149792.1"/>
</dbReference>
<protein>
    <recommendedName>
        <fullName evidence="3">Sigma-70 family RNA polymerase sigma factor</fullName>
    </recommendedName>
</protein>
<evidence type="ECO:0008006" key="3">
    <source>
        <dbReference type="Google" id="ProtNLM"/>
    </source>
</evidence>
<evidence type="ECO:0000313" key="1">
    <source>
        <dbReference type="EMBL" id="WZN44281.1"/>
    </source>
</evidence>